<dbReference type="Gene3D" id="1.10.238.10">
    <property type="entry name" value="EF-hand"/>
    <property type="match status" value="1"/>
</dbReference>
<keyword evidence="13" id="KW-1185">Reference proteome</keyword>
<feature type="domain" description="EF-hand" evidence="11">
    <location>
        <begin position="661"/>
        <end position="696"/>
    </location>
</feature>
<dbReference type="SUPFAM" id="SSF51905">
    <property type="entry name" value="FAD/NAD(P)-binding domain"/>
    <property type="match status" value="1"/>
</dbReference>
<evidence type="ECO:0000256" key="9">
    <source>
        <dbReference type="ARBA" id="ARBA00023002"/>
    </source>
</evidence>
<dbReference type="Proteomes" id="UP001530400">
    <property type="component" value="Unassembled WGS sequence"/>
</dbReference>
<evidence type="ECO:0000313" key="13">
    <source>
        <dbReference type="Proteomes" id="UP001530400"/>
    </source>
</evidence>
<dbReference type="PROSITE" id="PS00977">
    <property type="entry name" value="FAD_G3PDH_1"/>
    <property type="match status" value="1"/>
</dbReference>
<comment type="cofactor">
    <cofactor evidence="1 10">
        <name>FAD</name>
        <dbReference type="ChEBI" id="CHEBI:57692"/>
    </cofactor>
</comment>
<sequence length="828" mass="90564">MLRAARLRPAHLAAASSAAIGGYIYYKSNEHENTTSLLATSSSLPSRNTILPTRSDQISTLVKASEEKIQFDVLIVGGGATGAGAALDATTRGLNTALIERGDFGNETSSRSTYVSDIPKSSSCARRKLIWAGIRYIATATSSLLRLKNLTRPIEAIKDFSSEFRMVSNCHKERRLLLENNPHLTNWVPIAVPIDQWFSWPPPFDHPLFSIAPIVLPAVFKFYDGMSGFTCPPSHIMGKSRADRKFPQLATEDAKYYSVFYEGAHNDARTATYLALTAAEHGACVTNYTEMVDVIYEDKGNGEKGKAIGVKVKDRMSGNEFDVYAKSIVFAGGPFTDSLRKIEDQNSKPAVAAAAGTHIVLPGYYCSRGVGMLDINTSDGRFLFFLPWQGKTLVGTTDRKGPAESSPGPPEEEIQWLLNECQKYLASSGKGGEGLMVRRTDVLSAWQGFRPLASDPNAPPGAPVSRDHVVSHNPDTGITFITGGKWTTYREMAEDVIDRVVTSNGLSDKAGPCVTEKIKLRGGVGYTRNLPIQLVQKYGVTENVAEHLARTYGTHAGEVLELQKKSTRGGTLLVPGYPYLEEEVEYAAKHEMATSLTDILTLRTRLAFLDSEAAASIAPKAADLMGNALGWNKRKKQEELKQAQEAIAKFGGPVPKKAERKSFKTIQEVFHSFDVNKTGYIDYDELKLCMKHFGQPFKDEEDATITFKAIDKNGDGKITEDEFLAWWNRLQRRQTRTLSEIYRISSDKLGSGSDSRGAAFVTMPSSVFFDKKILRPSLLLEMIVSSASSGVGGGAHTVDMGKGVVRPFNASGGYTNFGPKFNCTAPSK</sequence>
<dbReference type="InterPro" id="IPR036188">
    <property type="entry name" value="FAD/NAD-bd_sf"/>
</dbReference>
<gene>
    <name evidence="12" type="ORF">ACHAWO_008241</name>
</gene>
<evidence type="ECO:0000256" key="8">
    <source>
        <dbReference type="ARBA" id="ARBA00022946"/>
    </source>
</evidence>
<dbReference type="GO" id="GO:0006072">
    <property type="term" value="P:glycerol-3-phosphate metabolic process"/>
    <property type="evidence" value="ECO:0007669"/>
    <property type="project" value="UniProtKB-UniRule"/>
</dbReference>
<comment type="pathway">
    <text evidence="2">Polyol metabolism; glycerol degradation.</text>
</comment>
<evidence type="ECO:0000256" key="4">
    <source>
        <dbReference type="ARBA" id="ARBA00013029"/>
    </source>
</evidence>
<evidence type="ECO:0000256" key="6">
    <source>
        <dbReference type="ARBA" id="ARBA00022827"/>
    </source>
</evidence>
<dbReference type="Pfam" id="PF01266">
    <property type="entry name" value="DAO"/>
    <property type="match status" value="1"/>
</dbReference>
<evidence type="ECO:0000256" key="3">
    <source>
        <dbReference type="ARBA" id="ARBA00007330"/>
    </source>
</evidence>
<dbReference type="PANTHER" id="PTHR11985:SF15">
    <property type="entry name" value="GLYCEROL-3-PHOSPHATE DEHYDROGENASE, MITOCHONDRIAL"/>
    <property type="match status" value="1"/>
</dbReference>
<dbReference type="Pfam" id="PF13499">
    <property type="entry name" value="EF-hand_7"/>
    <property type="match status" value="1"/>
</dbReference>
<dbReference type="Gene3D" id="1.10.8.870">
    <property type="entry name" value="Alpha-glycerophosphate oxidase, cap domain"/>
    <property type="match status" value="1"/>
</dbReference>
<protein>
    <recommendedName>
        <fullName evidence="4 10">Glycerol-3-phosphate dehydrogenase</fullName>
        <ecNumber evidence="4 10">1.1.5.3</ecNumber>
    </recommendedName>
</protein>
<comment type="catalytic activity">
    <reaction evidence="10">
        <text>a quinone + sn-glycerol 3-phosphate = dihydroxyacetone phosphate + a quinol</text>
        <dbReference type="Rhea" id="RHEA:18977"/>
        <dbReference type="ChEBI" id="CHEBI:24646"/>
        <dbReference type="ChEBI" id="CHEBI:57597"/>
        <dbReference type="ChEBI" id="CHEBI:57642"/>
        <dbReference type="ChEBI" id="CHEBI:132124"/>
        <dbReference type="EC" id="1.1.5.3"/>
    </reaction>
</comment>
<dbReference type="GO" id="GO:0004368">
    <property type="term" value="F:glycerol-3-phosphate dehydrogenase (quinone) activity"/>
    <property type="evidence" value="ECO:0007669"/>
    <property type="project" value="UniProtKB-EC"/>
</dbReference>
<dbReference type="InterPro" id="IPR000447">
    <property type="entry name" value="G3P_DH_FAD-dep"/>
</dbReference>
<dbReference type="InterPro" id="IPR018247">
    <property type="entry name" value="EF_Hand_1_Ca_BS"/>
</dbReference>
<dbReference type="SMART" id="SM00054">
    <property type="entry name" value="EFh"/>
    <property type="match status" value="2"/>
</dbReference>
<feature type="domain" description="EF-hand" evidence="11">
    <location>
        <begin position="698"/>
        <end position="733"/>
    </location>
</feature>
<reference evidence="12 13" key="1">
    <citation type="submission" date="2024-10" db="EMBL/GenBank/DDBJ databases">
        <title>Updated reference genomes for cyclostephanoid diatoms.</title>
        <authorList>
            <person name="Roberts W.R."/>
            <person name="Alverson A.J."/>
        </authorList>
    </citation>
    <scope>NUCLEOTIDE SEQUENCE [LARGE SCALE GENOMIC DNA]</scope>
    <source>
        <strain evidence="12 13">AJA010-31</strain>
    </source>
</reference>
<evidence type="ECO:0000313" key="12">
    <source>
        <dbReference type="EMBL" id="KAL3782590.1"/>
    </source>
</evidence>
<dbReference type="Gene3D" id="3.50.50.60">
    <property type="entry name" value="FAD/NAD(P)-binding domain"/>
    <property type="match status" value="1"/>
</dbReference>
<comment type="caution">
    <text evidence="12">The sequence shown here is derived from an EMBL/GenBank/DDBJ whole genome shotgun (WGS) entry which is preliminary data.</text>
</comment>
<dbReference type="InterPro" id="IPR006076">
    <property type="entry name" value="FAD-dep_OxRdtase"/>
</dbReference>
<keyword evidence="8" id="KW-0809">Transit peptide</keyword>
<keyword evidence="9 10" id="KW-0560">Oxidoreductase</keyword>
<accession>A0ABD3P358</accession>
<dbReference type="Pfam" id="PF16901">
    <property type="entry name" value="DAO_C"/>
    <property type="match status" value="1"/>
</dbReference>
<proteinExistence type="inferred from homology"/>
<dbReference type="InterPro" id="IPR011992">
    <property type="entry name" value="EF-hand-dom_pair"/>
</dbReference>
<dbReference type="InterPro" id="IPR002048">
    <property type="entry name" value="EF_hand_dom"/>
</dbReference>
<dbReference type="SUPFAM" id="SSF47473">
    <property type="entry name" value="EF-hand"/>
    <property type="match status" value="1"/>
</dbReference>
<organism evidence="12 13">
    <name type="scientific">Cyclotella atomus</name>
    <dbReference type="NCBI Taxonomy" id="382360"/>
    <lineage>
        <taxon>Eukaryota</taxon>
        <taxon>Sar</taxon>
        <taxon>Stramenopiles</taxon>
        <taxon>Ochrophyta</taxon>
        <taxon>Bacillariophyta</taxon>
        <taxon>Coscinodiscophyceae</taxon>
        <taxon>Thalassiosirophycidae</taxon>
        <taxon>Stephanodiscales</taxon>
        <taxon>Stephanodiscaceae</taxon>
        <taxon>Cyclotella</taxon>
    </lineage>
</organism>
<evidence type="ECO:0000256" key="1">
    <source>
        <dbReference type="ARBA" id="ARBA00001974"/>
    </source>
</evidence>
<evidence type="ECO:0000256" key="7">
    <source>
        <dbReference type="ARBA" id="ARBA00022837"/>
    </source>
</evidence>
<evidence type="ECO:0000256" key="5">
    <source>
        <dbReference type="ARBA" id="ARBA00022630"/>
    </source>
</evidence>
<dbReference type="SUPFAM" id="SSF54373">
    <property type="entry name" value="FAD-linked reductases, C-terminal domain"/>
    <property type="match status" value="1"/>
</dbReference>
<evidence type="ECO:0000256" key="2">
    <source>
        <dbReference type="ARBA" id="ARBA00004745"/>
    </source>
</evidence>
<dbReference type="PROSITE" id="PS50222">
    <property type="entry name" value="EF_HAND_2"/>
    <property type="match status" value="2"/>
</dbReference>
<evidence type="ECO:0000259" key="11">
    <source>
        <dbReference type="PROSITE" id="PS50222"/>
    </source>
</evidence>
<dbReference type="Gene3D" id="3.30.9.10">
    <property type="entry name" value="D-Amino Acid Oxidase, subunit A, domain 2"/>
    <property type="match status" value="1"/>
</dbReference>
<dbReference type="InterPro" id="IPR038299">
    <property type="entry name" value="DAO_C_sf"/>
</dbReference>
<dbReference type="EC" id="1.1.5.3" evidence="4 10"/>
<dbReference type="InterPro" id="IPR031656">
    <property type="entry name" value="DAO_C"/>
</dbReference>
<dbReference type="EMBL" id="JALLPJ020000801">
    <property type="protein sequence ID" value="KAL3782590.1"/>
    <property type="molecule type" value="Genomic_DNA"/>
</dbReference>
<name>A0ABD3P358_9STRA</name>
<comment type="similarity">
    <text evidence="3 10">Belongs to the FAD-dependent glycerol-3-phosphate dehydrogenase family.</text>
</comment>
<keyword evidence="5 10" id="KW-0285">Flavoprotein</keyword>
<evidence type="ECO:0000256" key="10">
    <source>
        <dbReference type="RuleBase" id="RU361217"/>
    </source>
</evidence>
<keyword evidence="7" id="KW-0106">Calcium</keyword>
<dbReference type="PROSITE" id="PS00018">
    <property type="entry name" value="EF_HAND_1"/>
    <property type="match status" value="2"/>
</dbReference>
<dbReference type="PROSITE" id="PS00978">
    <property type="entry name" value="FAD_G3PDH_2"/>
    <property type="match status" value="1"/>
</dbReference>
<dbReference type="CDD" id="cd00051">
    <property type="entry name" value="EFh"/>
    <property type="match status" value="1"/>
</dbReference>
<dbReference type="PANTHER" id="PTHR11985">
    <property type="entry name" value="GLYCEROL-3-PHOSPHATE DEHYDROGENASE"/>
    <property type="match status" value="1"/>
</dbReference>
<keyword evidence="6" id="KW-0274">FAD</keyword>
<dbReference type="PRINTS" id="PR01001">
    <property type="entry name" value="FADG3PDH"/>
</dbReference>
<dbReference type="AlphaFoldDB" id="A0ABD3P358"/>